<dbReference type="PANTHER" id="PTHR47219:SF22">
    <property type="entry name" value="RAB-GAP TBC DOMAIN-CONTAINING PROTEIN"/>
    <property type="match status" value="1"/>
</dbReference>
<dbReference type="InterPro" id="IPR050302">
    <property type="entry name" value="Rab_GAP_TBC_domain"/>
</dbReference>
<dbReference type="GO" id="GO:0031267">
    <property type="term" value="F:small GTPase binding"/>
    <property type="evidence" value="ECO:0007669"/>
    <property type="project" value="TreeGrafter"/>
</dbReference>
<evidence type="ECO:0000256" key="3">
    <source>
        <dbReference type="SAM" id="Coils"/>
    </source>
</evidence>
<evidence type="ECO:0000313" key="7">
    <source>
        <dbReference type="WBParaSite" id="SVE_0970500.1"/>
    </source>
</evidence>
<reference evidence="7" key="2">
    <citation type="submission" date="2015-08" db="UniProtKB">
        <authorList>
            <consortium name="WormBaseParasite"/>
        </authorList>
    </citation>
    <scope>IDENTIFICATION</scope>
</reference>
<feature type="region of interest" description="Disordered" evidence="4">
    <location>
        <begin position="132"/>
        <end position="175"/>
    </location>
</feature>
<dbReference type="FunFam" id="1.10.472.80:FF:000002">
    <property type="entry name" value="Ecotropic viral integration site 5"/>
    <property type="match status" value="1"/>
</dbReference>
<dbReference type="Proteomes" id="UP000035680">
    <property type="component" value="Unassembled WGS sequence"/>
</dbReference>
<feature type="region of interest" description="Disordered" evidence="4">
    <location>
        <begin position="216"/>
        <end position="239"/>
    </location>
</feature>
<reference evidence="6" key="1">
    <citation type="submission" date="2014-07" db="EMBL/GenBank/DDBJ databases">
        <authorList>
            <person name="Martin A.A"/>
            <person name="De Silva N."/>
        </authorList>
    </citation>
    <scope>NUCLEOTIDE SEQUENCE</scope>
</reference>
<evidence type="ECO:0000256" key="2">
    <source>
        <dbReference type="ARBA" id="ARBA00023054"/>
    </source>
</evidence>
<feature type="region of interest" description="Disordered" evidence="4">
    <location>
        <begin position="1032"/>
        <end position="1052"/>
    </location>
</feature>
<feature type="compositionally biased region" description="Low complexity" evidence="4">
    <location>
        <begin position="765"/>
        <end position="785"/>
    </location>
</feature>
<proteinExistence type="predicted"/>
<feature type="region of interest" description="Disordered" evidence="4">
    <location>
        <begin position="751"/>
        <end position="786"/>
    </location>
</feature>
<feature type="domain" description="Rab-GAP TBC" evidence="5">
    <location>
        <begin position="279"/>
        <end position="463"/>
    </location>
</feature>
<dbReference type="FunFam" id="1.10.8.270:FF:000001">
    <property type="entry name" value="TBC1 domain family member 1"/>
    <property type="match status" value="1"/>
</dbReference>
<sequence length="1052" mass="120604">MINLELNSISFLGYQINYEAAKETLSELSTSFSIPWSSDKSRRSDSTSSILNFPLTEENSFLTELSKVQKNSKSKLTHLYNIQNNNNFSHVQNLNVSESLSIPVDYQIRRHSIGSAARKSHKHKIKKLLSNQGSISPNTMPDIIRHPSTNSSILSSRPSDFSQDTDSETNPLSDADILESVPIEPEVSSLLLKMEELNKIIETDARSVISHKSISLSSELNTETNSPTRSSSGSCRQNSCHLDDEDNIDLWTVWGNLVKNWEHEMKKRPNDVKDLVRRGIPQHFRTITWQLLSKANSNNIHDIYTDYLRQHSPYEKVIMRDIPRTYPELKFFKEGGRGQPSLFNVIKAYSIHDKEVGYCQGSAFIVGQLLLQMPEEEAFAVFVRLMEDYRLRELYKPTMTDLGLCMFQLECMVQEQMPDLYTHFNNMGFDTSMYASSWFLTLFTTSLPLDLANRIMDFFLVDGMDAIFRIAMAILQQARFDLLRLDMEGMLKYFQRDIKERYENDHDLLFTVACQITLNAKKMKKLEKEYMTKRSKEQEEAIELRRLRTENRLLRQRIDYLEQESSALADRLIRGQVDLAQKAENCLNISHELNILRDINSNAHKKLEEAFETIRELSSRPKNDNIAYVDTAIQVDDTTMIEHIHQLQQELIETHAKKNDLENAIRECKLRLQEVELTNKRLREQPPDDGIAGLQEELISVKMREAEASLSLKEMRQRFSELEQQWAKYVHARTFGAQALAIQSFDTLPKNDDDSGVTNSPDTGSPSSHTQSSTMSSSLSQQPTSARGRLANLTAKLMGAGFGYSNDESNDSGMSMREMEDQLMGLRIREADAVAELKEMRQKVMELETQNHVCTNQLKRQDEELKKLIAECESRKKTEKESAEQLKEEQRKGIELQSELKEKAVLQRLKYTEALNSIAELKQQIAHYESMNAEKVACAQLRGTSVCDMDDDSNTSHKSFNLNCDGGSLASEEMSVLIADVTIKIPEFIPDERKYLDSDEDIIEAEEKTRRPFRKNDNCKIEGNIGITETNKFRVREDENDTTDSGLNLSDN</sequence>
<organism evidence="6 7">
    <name type="scientific">Strongyloides venezuelensis</name>
    <name type="common">Threadworm</name>
    <dbReference type="NCBI Taxonomy" id="75913"/>
    <lineage>
        <taxon>Eukaryota</taxon>
        <taxon>Metazoa</taxon>
        <taxon>Ecdysozoa</taxon>
        <taxon>Nematoda</taxon>
        <taxon>Chromadorea</taxon>
        <taxon>Rhabditida</taxon>
        <taxon>Tylenchina</taxon>
        <taxon>Panagrolaimomorpha</taxon>
        <taxon>Strongyloidoidea</taxon>
        <taxon>Strongyloididae</taxon>
        <taxon>Strongyloides</taxon>
    </lineage>
</organism>
<evidence type="ECO:0000256" key="4">
    <source>
        <dbReference type="SAM" id="MobiDB-lite"/>
    </source>
</evidence>
<dbReference type="GO" id="GO:0005096">
    <property type="term" value="F:GTPase activator activity"/>
    <property type="evidence" value="ECO:0007669"/>
    <property type="project" value="UniProtKB-KW"/>
</dbReference>
<dbReference type="PROSITE" id="PS50086">
    <property type="entry name" value="TBC_RABGAP"/>
    <property type="match status" value="1"/>
</dbReference>
<protein>
    <submittedName>
        <fullName evidence="7">Ecotropic viral integration site 5 ortholog (inferred by orthology to a D. melanogaster protein)</fullName>
    </submittedName>
</protein>
<keyword evidence="6" id="KW-1185">Reference proteome</keyword>
<dbReference type="FunFam" id="1.10.10.750:FF:000003">
    <property type="entry name" value="GTPase activating protein (Evi5)"/>
    <property type="match status" value="1"/>
</dbReference>
<feature type="coiled-coil region" evidence="3">
    <location>
        <begin position="830"/>
        <end position="931"/>
    </location>
</feature>
<dbReference type="PANTHER" id="PTHR47219">
    <property type="entry name" value="RAB GTPASE-ACTIVATING PROTEIN 1-LIKE"/>
    <property type="match status" value="1"/>
</dbReference>
<dbReference type="InterPro" id="IPR000195">
    <property type="entry name" value="Rab-GAP-TBC_dom"/>
</dbReference>
<feature type="compositionally biased region" description="Polar residues" evidence="4">
    <location>
        <begin position="219"/>
        <end position="239"/>
    </location>
</feature>
<dbReference type="Gene3D" id="1.10.8.270">
    <property type="entry name" value="putative rabgap domain of human tbc1 domain family member 14 like domains"/>
    <property type="match status" value="1"/>
</dbReference>
<dbReference type="InterPro" id="IPR035969">
    <property type="entry name" value="Rab-GAP_TBC_sf"/>
</dbReference>
<evidence type="ECO:0000256" key="1">
    <source>
        <dbReference type="ARBA" id="ARBA00022468"/>
    </source>
</evidence>
<evidence type="ECO:0000259" key="5">
    <source>
        <dbReference type="PROSITE" id="PS50086"/>
    </source>
</evidence>
<accession>A0A0K0FKZ1</accession>
<dbReference type="Gene3D" id="1.10.472.80">
    <property type="entry name" value="Ypt/Rab-GAP domain of gyp1p, domain 3"/>
    <property type="match status" value="1"/>
</dbReference>
<dbReference type="SMART" id="SM00164">
    <property type="entry name" value="TBC"/>
    <property type="match status" value="1"/>
</dbReference>
<dbReference type="AlphaFoldDB" id="A0A0K0FKZ1"/>
<dbReference type="Pfam" id="PF00566">
    <property type="entry name" value="RabGAP-TBC"/>
    <property type="match status" value="1"/>
</dbReference>
<feature type="coiled-coil region" evidence="3">
    <location>
        <begin position="644"/>
        <end position="725"/>
    </location>
</feature>
<dbReference type="WBParaSite" id="SVE_0970500.1">
    <property type="protein sequence ID" value="SVE_0970500.1"/>
    <property type="gene ID" value="SVE_0970500"/>
</dbReference>
<feature type="compositionally biased region" description="Polar residues" evidence="4">
    <location>
        <begin position="1043"/>
        <end position="1052"/>
    </location>
</feature>
<keyword evidence="2 3" id="KW-0175">Coiled coil</keyword>
<dbReference type="SUPFAM" id="SSF47923">
    <property type="entry name" value="Ypt/Rab-GAP domain of gyp1p"/>
    <property type="match status" value="2"/>
</dbReference>
<name>A0A0K0FKZ1_STRVS</name>
<dbReference type="STRING" id="75913.A0A0K0FKZ1"/>
<keyword evidence="1" id="KW-0343">GTPase activation</keyword>
<evidence type="ECO:0000313" key="6">
    <source>
        <dbReference type="Proteomes" id="UP000035680"/>
    </source>
</evidence>
<dbReference type="Gene3D" id="1.10.10.750">
    <property type="entry name" value="Ypt/Rab-GAP domain of gyp1p, domain 1"/>
    <property type="match status" value="1"/>
</dbReference>
<feature type="compositionally biased region" description="Polar residues" evidence="4">
    <location>
        <begin position="147"/>
        <end position="172"/>
    </location>
</feature>